<dbReference type="SUPFAM" id="SSF74924">
    <property type="entry name" value="Cap-Gly domain"/>
    <property type="match status" value="1"/>
</dbReference>
<dbReference type="Proteomes" id="UP000449547">
    <property type="component" value="Unassembled WGS sequence"/>
</dbReference>
<dbReference type="OMA" id="DQYEQRT"/>
<dbReference type="SUPFAM" id="SSF54236">
    <property type="entry name" value="Ubiquitin-like"/>
    <property type="match status" value="1"/>
</dbReference>
<dbReference type="GO" id="GO:0005737">
    <property type="term" value="C:cytoplasm"/>
    <property type="evidence" value="ECO:0007669"/>
    <property type="project" value="UniProtKB-SubCell"/>
</dbReference>
<proteinExistence type="inferred from homology"/>
<comment type="similarity">
    <text evidence="4">Belongs to the TBCB family.</text>
</comment>
<dbReference type="OrthoDB" id="5295208at2759"/>
<evidence type="ECO:0000256" key="4">
    <source>
        <dbReference type="ARBA" id="ARBA00025779"/>
    </source>
</evidence>
<reference evidence="6 7" key="1">
    <citation type="submission" date="2019-07" db="EMBL/GenBank/DDBJ databases">
        <title>Genome assembly of two rare yeast pathogens: Diutina rugosa and Trichomonascus ciferrii.</title>
        <authorList>
            <person name="Mixao V."/>
            <person name="Saus E."/>
            <person name="Hansen A."/>
            <person name="Lass-Flor C."/>
            <person name="Gabaldon T."/>
        </authorList>
    </citation>
    <scope>NUCLEOTIDE SEQUENCE [LARGE SCALE GENOMIC DNA]</scope>
    <source>
        <strain evidence="6 7">CBS 613</strain>
    </source>
</reference>
<accession>A0A642ULD5</accession>
<comment type="caution">
    <text evidence="6">The sequence shown here is derived from an EMBL/GenBank/DDBJ whole genome shotgun (WGS) entry which is preliminary data.</text>
</comment>
<dbReference type="GO" id="GO:0035371">
    <property type="term" value="C:microtubule plus-end"/>
    <property type="evidence" value="ECO:0007669"/>
    <property type="project" value="TreeGrafter"/>
</dbReference>
<dbReference type="InterPro" id="IPR036859">
    <property type="entry name" value="CAP-Gly_dom_sf"/>
</dbReference>
<dbReference type="VEuPathDB" id="FungiDB:DIURU_003528"/>
<evidence type="ECO:0000256" key="3">
    <source>
        <dbReference type="ARBA" id="ARBA00023186"/>
    </source>
</evidence>
<dbReference type="SMART" id="SM01052">
    <property type="entry name" value="CAP_GLY"/>
    <property type="match status" value="1"/>
</dbReference>
<dbReference type="GO" id="GO:0005634">
    <property type="term" value="C:nucleus"/>
    <property type="evidence" value="ECO:0007669"/>
    <property type="project" value="TreeGrafter"/>
</dbReference>
<dbReference type="InterPro" id="IPR000938">
    <property type="entry name" value="CAP-Gly_domain"/>
</dbReference>
<dbReference type="Pfam" id="PF14560">
    <property type="entry name" value="Ubiquitin_2"/>
    <property type="match status" value="1"/>
</dbReference>
<gene>
    <name evidence="6" type="ORF">DIURU_003528</name>
</gene>
<dbReference type="GO" id="GO:0031122">
    <property type="term" value="P:cytoplasmic microtubule organization"/>
    <property type="evidence" value="ECO:0007669"/>
    <property type="project" value="TreeGrafter"/>
</dbReference>
<organism evidence="6 7">
    <name type="scientific">Diutina rugosa</name>
    <name type="common">Yeast</name>
    <name type="synonym">Candida rugosa</name>
    <dbReference type="NCBI Taxonomy" id="5481"/>
    <lineage>
        <taxon>Eukaryota</taxon>
        <taxon>Fungi</taxon>
        <taxon>Dikarya</taxon>
        <taxon>Ascomycota</taxon>
        <taxon>Saccharomycotina</taxon>
        <taxon>Pichiomycetes</taxon>
        <taxon>Debaryomycetaceae</taxon>
        <taxon>Diutina</taxon>
    </lineage>
</organism>
<protein>
    <recommendedName>
        <fullName evidence="5">CAP-Gly domain-containing protein</fullName>
    </recommendedName>
</protein>
<dbReference type="GeneID" id="54782179"/>
<dbReference type="AlphaFoldDB" id="A0A642ULD5"/>
<dbReference type="Gene3D" id="2.30.30.190">
    <property type="entry name" value="CAP Gly-rich-like domain"/>
    <property type="match status" value="1"/>
</dbReference>
<evidence type="ECO:0000256" key="1">
    <source>
        <dbReference type="ARBA" id="ARBA00004496"/>
    </source>
</evidence>
<keyword evidence="7" id="KW-1185">Reference proteome</keyword>
<dbReference type="Gene3D" id="3.10.20.90">
    <property type="entry name" value="Phosphatidylinositol 3-kinase Catalytic Subunit, Chain A, domain 1"/>
    <property type="match status" value="1"/>
</dbReference>
<dbReference type="RefSeq" id="XP_034011781.1">
    <property type="nucleotide sequence ID" value="XM_034156300.1"/>
</dbReference>
<feature type="domain" description="CAP-Gly" evidence="5">
    <location>
        <begin position="178"/>
        <end position="220"/>
    </location>
</feature>
<evidence type="ECO:0000259" key="5">
    <source>
        <dbReference type="PROSITE" id="PS50245"/>
    </source>
</evidence>
<dbReference type="PANTHER" id="PTHR18916:SF85">
    <property type="entry name" value="TUBULIN-FOLDING COFACTOR B"/>
    <property type="match status" value="1"/>
</dbReference>
<dbReference type="PANTHER" id="PTHR18916">
    <property type="entry name" value="DYNACTIN 1-RELATED MICROTUBULE-BINDING"/>
    <property type="match status" value="1"/>
</dbReference>
<dbReference type="GO" id="GO:0051010">
    <property type="term" value="F:microtubule plus-end binding"/>
    <property type="evidence" value="ECO:0007669"/>
    <property type="project" value="TreeGrafter"/>
</dbReference>
<evidence type="ECO:0000256" key="2">
    <source>
        <dbReference type="ARBA" id="ARBA00022490"/>
    </source>
</evidence>
<evidence type="ECO:0000313" key="7">
    <source>
        <dbReference type="Proteomes" id="UP000449547"/>
    </source>
</evidence>
<dbReference type="InterPro" id="IPR029071">
    <property type="entry name" value="Ubiquitin-like_domsf"/>
</dbReference>
<name>A0A642ULD5_DIURU</name>
<dbReference type="EMBL" id="SWFT01000105">
    <property type="protein sequence ID" value="KAA8901158.1"/>
    <property type="molecule type" value="Genomic_DNA"/>
</dbReference>
<dbReference type="InterPro" id="IPR000626">
    <property type="entry name" value="Ubiquitin-like_dom"/>
</dbReference>
<dbReference type="Pfam" id="PF01302">
    <property type="entry name" value="CAP_GLY"/>
    <property type="match status" value="1"/>
</dbReference>
<dbReference type="PROSITE" id="PS50245">
    <property type="entry name" value="CAP_GLY_2"/>
    <property type="match status" value="1"/>
</dbReference>
<keyword evidence="2" id="KW-0963">Cytoplasm</keyword>
<keyword evidence="3" id="KW-0143">Chaperone</keyword>
<comment type="subcellular location">
    <subcellularLocation>
        <location evidence="1">Cytoplasm</location>
    </subcellularLocation>
</comment>
<evidence type="ECO:0000313" key="6">
    <source>
        <dbReference type="EMBL" id="KAA8901158.1"/>
    </source>
</evidence>
<sequence length="242" mass="27487">MADVSVYVTSALTSSERRISPQWELGYLKQRLELITGVAAEDQQLQYFPEEDSQEHQTWIGDDSTTLAHFDIRPYSRIHVVDTNPDSEAAQLNEAATNVDNPSYEMTDEEYARRGDTVLEWKKKHQLGRFDPKFDEETARRNEENVAKASTMKAGDRCRVINIEGERRGTIRYVGRIEILDEGKSMWVGIEFDEPVGKNDGSIGGTRVFQTRPKHGGFVRPSVVEVGDFPELDPFADSDEEL</sequence>